<dbReference type="CDD" id="cd00042">
    <property type="entry name" value="CY"/>
    <property type="match status" value="1"/>
</dbReference>
<dbReference type="AlphaFoldDB" id="A0AA39GVU4"/>
<organism evidence="1 2">
    <name type="scientific">Steinernema hermaphroditum</name>
    <dbReference type="NCBI Taxonomy" id="289476"/>
    <lineage>
        <taxon>Eukaryota</taxon>
        <taxon>Metazoa</taxon>
        <taxon>Ecdysozoa</taxon>
        <taxon>Nematoda</taxon>
        <taxon>Chromadorea</taxon>
        <taxon>Rhabditida</taxon>
        <taxon>Tylenchina</taxon>
        <taxon>Panagrolaimomorpha</taxon>
        <taxon>Strongyloidoidea</taxon>
        <taxon>Steinernematidae</taxon>
        <taxon>Steinernema</taxon>
    </lineage>
</organism>
<proteinExistence type="predicted"/>
<protein>
    <submittedName>
        <fullName evidence="1">Uncharacterized protein</fullName>
    </submittedName>
</protein>
<name>A0AA39GVU4_9BILA</name>
<gene>
    <name evidence="1" type="ORF">QR680_000768</name>
</gene>
<dbReference type="Gene3D" id="3.10.450.10">
    <property type="match status" value="1"/>
</dbReference>
<accession>A0AA39GVU4</accession>
<comment type="caution">
    <text evidence="1">The sequence shown here is derived from an EMBL/GenBank/DDBJ whole genome shotgun (WGS) entry which is preliminary data.</text>
</comment>
<sequence>MDHQHEVERILKSVEEVVVSSDGHIEVHTERESLIDYSGGKPVLLTAEEPIHVDQDSGEGTLVVTEDGTLEVTYGESELVVTDDGDIVVRPVTEELSNGHTDVAEKPEPVHHAHNGDVIIIEKETVVVVPGDSNLLEGVDYPVTCPPPEQPSVILPVGTEPAPEGEIVVNADGILELNKEAPASTTDLIEGIDYPVTCPPPVEPVAVFAEHSEVTECPGAPEKPESEHAHEGDVIIIKKETLVVVSGGANLIDGAHENNGHHDLSAGHTEPITEAGGDRTLEGLCQEPDTDFSTVNGYRTLEGLYQEPDTGYPSGLDVNAEGQGGEIIVTDDGRLEVANGDIAYPALVQHETSETIVQAEYADIDLNDDVLFDLKWTAMKEINLQSQDLLYLYPVKLMRAQRQNTDITLYHLELEVAQTQHLKRTIYLDNVKDNHEKLKAKKHGRHSIYIATVFVKDDVITNIEVKECLSDF</sequence>
<reference evidence="1" key="1">
    <citation type="submission" date="2023-06" db="EMBL/GenBank/DDBJ databases">
        <title>Genomic analysis of the entomopathogenic nematode Steinernema hermaphroditum.</title>
        <authorList>
            <person name="Schwarz E.M."/>
            <person name="Heppert J.K."/>
            <person name="Baniya A."/>
            <person name="Schwartz H.T."/>
            <person name="Tan C.-H."/>
            <person name="Antoshechkin I."/>
            <person name="Sternberg P.W."/>
            <person name="Goodrich-Blair H."/>
            <person name="Dillman A.R."/>
        </authorList>
    </citation>
    <scope>NUCLEOTIDE SEQUENCE</scope>
    <source>
        <strain evidence="1">PS9179</strain>
        <tissue evidence="1">Whole animal</tissue>
    </source>
</reference>
<keyword evidence="2" id="KW-1185">Reference proteome</keyword>
<dbReference type="EMBL" id="JAUCMV010000005">
    <property type="protein sequence ID" value="KAK0394492.1"/>
    <property type="molecule type" value="Genomic_DNA"/>
</dbReference>
<dbReference type="Proteomes" id="UP001175271">
    <property type="component" value="Unassembled WGS sequence"/>
</dbReference>
<evidence type="ECO:0000313" key="1">
    <source>
        <dbReference type="EMBL" id="KAK0394492.1"/>
    </source>
</evidence>
<dbReference type="InterPro" id="IPR046350">
    <property type="entry name" value="Cystatin_sf"/>
</dbReference>
<evidence type="ECO:0000313" key="2">
    <source>
        <dbReference type="Proteomes" id="UP001175271"/>
    </source>
</evidence>
<dbReference type="InterPro" id="IPR000010">
    <property type="entry name" value="Cystatin_dom"/>
</dbReference>
<dbReference type="GO" id="GO:0004869">
    <property type="term" value="F:cysteine-type endopeptidase inhibitor activity"/>
    <property type="evidence" value="ECO:0007669"/>
    <property type="project" value="InterPro"/>
</dbReference>
<dbReference type="SUPFAM" id="SSF54403">
    <property type="entry name" value="Cystatin/monellin"/>
    <property type="match status" value="1"/>
</dbReference>